<dbReference type="NCBIfam" id="TIGR03083">
    <property type="entry name" value="maleylpyruvate isomerase family mycothiol-dependent enzyme"/>
    <property type="match status" value="1"/>
</dbReference>
<accession>A0A8J3X7H9</accession>
<dbReference type="Gene3D" id="1.20.120.450">
    <property type="entry name" value="dinb family like domain"/>
    <property type="match status" value="1"/>
</dbReference>
<dbReference type="InterPro" id="IPR034660">
    <property type="entry name" value="DinB/YfiT-like"/>
</dbReference>
<proteinExistence type="predicted"/>
<dbReference type="InterPro" id="IPR017517">
    <property type="entry name" value="Maleyloyr_isom"/>
</dbReference>
<reference evidence="2 3" key="1">
    <citation type="submission" date="2021-01" db="EMBL/GenBank/DDBJ databases">
        <title>Whole genome shotgun sequence of Planotetraspora mira NBRC 15435.</title>
        <authorList>
            <person name="Komaki H."/>
            <person name="Tamura T."/>
        </authorList>
    </citation>
    <scope>NUCLEOTIDE SEQUENCE [LARGE SCALE GENOMIC DNA]</scope>
    <source>
        <strain evidence="2 3">NBRC 15435</strain>
    </source>
</reference>
<dbReference type="Proteomes" id="UP000650628">
    <property type="component" value="Unassembled WGS sequence"/>
</dbReference>
<dbReference type="InterPro" id="IPR024344">
    <property type="entry name" value="MDMPI_metal-binding"/>
</dbReference>
<comment type="caution">
    <text evidence="2">The sequence shown here is derived from an EMBL/GenBank/DDBJ whole genome shotgun (WGS) entry which is preliminary data.</text>
</comment>
<feature type="domain" description="Mycothiol-dependent maleylpyruvate isomerase metal-binding" evidence="1">
    <location>
        <begin position="11"/>
        <end position="60"/>
    </location>
</feature>
<dbReference type="RefSeq" id="WP_203954592.1">
    <property type="nucleotide sequence ID" value="NZ_BOOO01000020.1"/>
</dbReference>
<evidence type="ECO:0000313" key="2">
    <source>
        <dbReference type="EMBL" id="GII30635.1"/>
    </source>
</evidence>
<protein>
    <recommendedName>
        <fullName evidence="1">Mycothiol-dependent maleylpyruvate isomerase metal-binding domain-containing protein</fullName>
    </recommendedName>
</protein>
<evidence type="ECO:0000313" key="3">
    <source>
        <dbReference type="Proteomes" id="UP000650628"/>
    </source>
</evidence>
<dbReference type="SUPFAM" id="SSF109854">
    <property type="entry name" value="DinB/YfiT-like putative metalloenzymes"/>
    <property type="match status" value="1"/>
</dbReference>
<dbReference type="AlphaFoldDB" id="A0A8J3X7H9"/>
<name>A0A8J3X7H9_9ACTN</name>
<sequence>MDRDEVWQAIDHERASLADLFDDLSEQEWATASLCAGWRVRDVAAHLTLAQTGVLTAACWLLMARGNLNRMIHDSAVRQAESPVRHYGARLRGMAGSRRKAPGITDFEPLIDVLVHGQDIAVPLGRDRPMPVRAGAAAATRVWTMGRPFHAQRRLTGFEFVATDCSWSAGQGHRVEGTISTILLLLTCRDVALSQLSGRGIAELRARLSPPPTGVRA</sequence>
<dbReference type="GO" id="GO:0046872">
    <property type="term" value="F:metal ion binding"/>
    <property type="evidence" value="ECO:0007669"/>
    <property type="project" value="InterPro"/>
</dbReference>
<gene>
    <name evidence="2" type="ORF">Pmi06nite_40770</name>
</gene>
<dbReference type="Pfam" id="PF11716">
    <property type="entry name" value="MDMPI_N"/>
    <property type="match status" value="1"/>
</dbReference>
<evidence type="ECO:0000259" key="1">
    <source>
        <dbReference type="Pfam" id="PF11716"/>
    </source>
</evidence>
<keyword evidence="3" id="KW-1185">Reference proteome</keyword>
<organism evidence="2 3">
    <name type="scientific">Planotetraspora mira</name>
    <dbReference type="NCBI Taxonomy" id="58121"/>
    <lineage>
        <taxon>Bacteria</taxon>
        <taxon>Bacillati</taxon>
        <taxon>Actinomycetota</taxon>
        <taxon>Actinomycetes</taxon>
        <taxon>Streptosporangiales</taxon>
        <taxon>Streptosporangiaceae</taxon>
        <taxon>Planotetraspora</taxon>
    </lineage>
</organism>
<dbReference type="EMBL" id="BOOO01000020">
    <property type="protein sequence ID" value="GII30635.1"/>
    <property type="molecule type" value="Genomic_DNA"/>
</dbReference>